<name>A0A6H2A2Z3_9ZZZZ</name>
<reference evidence="2" key="1">
    <citation type="submission" date="2020-03" db="EMBL/GenBank/DDBJ databases">
        <title>The deep terrestrial virosphere.</title>
        <authorList>
            <person name="Holmfeldt K."/>
            <person name="Nilsson E."/>
            <person name="Simone D."/>
            <person name="Lopez-Fernandez M."/>
            <person name="Wu X."/>
            <person name="de Brujin I."/>
            <person name="Lundin D."/>
            <person name="Andersson A."/>
            <person name="Bertilsson S."/>
            <person name="Dopson M."/>
        </authorList>
    </citation>
    <scope>NUCLEOTIDE SEQUENCE</scope>
    <source>
        <strain evidence="3">MM415A00275</strain>
        <strain evidence="1">MM415B00324</strain>
        <strain evidence="2">TM448A04054</strain>
    </source>
</reference>
<evidence type="ECO:0000313" key="3">
    <source>
        <dbReference type="EMBL" id="QJA83539.1"/>
    </source>
</evidence>
<evidence type="ECO:0000313" key="1">
    <source>
        <dbReference type="EMBL" id="QJA43175.1"/>
    </source>
</evidence>
<organism evidence="2">
    <name type="scientific">viral metagenome</name>
    <dbReference type="NCBI Taxonomy" id="1070528"/>
    <lineage>
        <taxon>unclassified sequences</taxon>
        <taxon>metagenomes</taxon>
        <taxon>organismal metagenomes</taxon>
    </lineage>
</organism>
<evidence type="ECO:0000313" key="2">
    <source>
        <dbReference type="EMBL" id="QJA53820.1"/>
    </source>
</evidence>
<protein>
    <submittedName>
        <fullName evidence="2">Uncharacterized protein</fullName>
    </submittedName>
</protein>
<dbReference type="AlphaFoldDB" id="A0A6H2A2Z3"/>
<accession>A0A6H2A2Z3</accession>
<dbReference type="EMBL" id="MT144454">
    <property type="protein sequence ID" value="QJA53820.1"/>
    <property type="molecule type" value="Genomic_DNA"/>
</dbReference>
<gene>
    <name evidence="3" type="ORF">MM415A00275_0044</name>
    <name evidence="1" type="ORF">MM415B00324_0005</name>
    <name evidence="2" type="ORF">TM448A04054_0004</name>
</gene>
<proteinExistence type="predicted"/>
<dbReference type="EMBL" id="MT142512">
    <property type="protein sequence ID" value="QJA83539.1"/>
    <property type="molecule type" value="Genomic_DNA"/>
</dbReference>
<sequence length="94" mass="10999">MLNRTLEKIEKLMDVAIKSHEHLYHSQPFPTCEQCGCLLPLGAAQGKKEIRQRPYYMPNVYYTSVPTAQEDYIYTPHYCNMCAPQKESQEKENK</sequence>
<dbReference type="EMBL" id="MT141562">
    <property type="protein sequence ID" value="QJA43175.1"/>
    <property type="molecule type" value="Genomic_DNA"/>
</dbReference>